<dbReference type="InterPro" id="IPR051673">
    <property type="entry name" value="SSDNA_exonuclease_RecJ"/>
</dbReference>
<dbReference type="Gene3D" id="3.90.1640.30">
    <property type="match status" value="1"/>
</dbReference>
<dbReference type="PANTHER" id="PTHR30255">
    <property type="entry name" value="SINGLE-STRANDED-DNA-SPECIFIC EXONUCLEASE RECJ"/>
    <property type="match status" value="1"/>
</dbReference>
<dbReference type="InterPro" id="IPR003156">
    <property type="entry name" value="DHHA1_dom"/>
</dbReference>
<dbReference type="InterPro" id="IPR004610">
    <property type="entry name" value="RecJ"/>
</dbReference>
<sequence length="592" mass="66579">MMSNEKWLLKNIKADYKKLANNFKVSELICKIILNRNIRDPKLMDSFINPNLDKLHNPRLMKDMELGVNIMKESIHNGLKIRICGDYDQDGTSSILTLYNGLKRCGADVDYVIPHRIHDGYGINDRIMEEAKEDGIELMITCDNGISAIEPIKFAKELGLKVIVTDHHDIPYVQNKKGEKEYFLPQGDAVINPKRLDCAYPFKELCGAGVAFKFIQVLYEEMNIKIEASYELLEFVAMATVCDVVDLIDENRVIVREGLKRIHKTENLGLKALIKETGIEEKVVNTYALGFVLGPCINASGRLESADIAVELFLTKDPVKAEENANKLHTLNEERKAMTISGLESVVEKIESSELIDDKVLVVYESSIHESIAGIIAGRVKDKYNKPSIVLTHSKEDGIAKGSARSIEEYNMFEELSKCKNLLCKFGGHPMAAGLSLEFSNIDKLRNQLNERTTLTEDDLMPKVYIDAHVPLDKLSNDLPEQLKLLEPFGKGNRKPLFAEKGISIKKIDILGKDYKVMKIALVSKNGRVLTGIHFGDVDAFQGYLAEKFGQSELDRAFGGQTNNIEIDITYLPSINEYRGTSTLQVVIQNYR</sequence>
<evidence type="ECO:0000313" key="10">
    <source>
        <dbReference type="Proteomes" id="UP000294919"/>
    </source>
</evidence>
<evidence type="ECO:0000256" key="1">
    <source>
        <dbReference type="ARBA" id="ARBA00005915"/>
    </source>
</evidence>
<dbReference type="GO" id="GO:0006310">
    <property type="term" value="P:DNA recombination"/>
    <property type="evidence" value="ECO:0007669"/>
    <property type="project" value="InterPro"/>
</dbReference>
<dbReference type="AlphaFoldDB" id="A0A4R2L310"/>
<accession>A0A4R2L310</accession>
<keyword evidence="4" id="KW-0378">Hydrolase</keyword>
<evidence type="ECO:0000256" key="5">
    <source>
        <dbReference type="ARBA" id="ARBA00022839"/>
    </source>
</evidence>
<dbReference type="EMBL" id="SLWV01000007">
    <property type="protein sequence ID" value="TCO76948.1"/>
    <property type="molecule type" value="Genomic_DNA"/>
</dbReference>
<gene>
    <name evidence="9" type="ORF">EV214_107106</name>
</gene>
<dbReference type="PANTHER" id="PTHR30255:SF2">
    <property type="entry name" value="SINGLE-STRANDED-DNA-SPECIFIC EXONUCLEASE RECJ"/>
    <property type="match status" value="1"/>
</dbReference>
<dbReference type="InterPro" id="IPR001667">
    <property type="entry name" value="DDH_dom"/>
</dbReference>
<name>A0A4R2L310_9FIRM</name>
<organism evidence="9 10">
    <name type="scientific">Marinisporobacter balticus</name>
    <dbReference type="NCBI Taxonomy" id="2018667"/>
    <lineage>
        <taxon>Bacteria</taxon>
        <taxon>Bacillati</taxon>
        <taxon>Bacillota</taxon>
        <taxon>Clostridia</taxon>
        <taxon>Peptostreptococcales</taxon>
        <taxon>Thermotaleaceae</taxon>
        <taxon>Marinisporobacter</taxon>
    </lineage>
</organism>
<keyword evidence="10" id="KW-1185">Reference proteome</keyword>
<dbReference type="Pfam" id="PF17768">
    <property type="entry name" value="RecJ_OB"/>
    <property type="match status" value="1"/>
</dbReference>
<evidence type="ECO:0000259" key="8">
    <source>
        <dbReference type="Pfam" id="PF17768"/>
    </source>
</evidence>
<dbReference type="InterPro" id="IPR038763">
    <property type="entry name" value="DHH_sf"/>
</dbReference>
<dbReference type="Pfam" id="PF01368">
    <property type="entry name" value="DHH"/>
    <property type="match status" value="1"/>
</dbReference>
<evidence type="ECO:0000256" key="2">
    <source>
        <dbReference type="ARBA" id="ARBA00019841"/>
    </source>
</evidence>
<feature type="domain" description="DDH" evidence="6">
    <location>
        <begin position="80"/>
        <end position="240"/>
    </location>
</feature>
<dbReference type="Proteomes" id="UP000294919">
    <property type="component" value="Unassembled WGS sequence"/>
</dbReference>
<dbReference type="GO" id="GO:0006281">
    <property type="term" value="P:DNA repair"/>
    <property type="evidence" value="ECO:0007669"/>
    <property type="project" value="InterPro"/>
</dbReference>
<dbReference type="Pfam" id="PF02272">
    <property type="entry name" value="DHHA1"/>
    <property type="match status" value="1"/>
</dbReference>
<protein>
    <recommendedName>
        <fullName evidence="2">Single-stranded-DNA-specific exonuclease RecJ</fullName>
    </recommendedName>
</protein>
<comment type="similarity">
    <text evidence="1">Belongs to the RecJ family.</text>
</comment>
<comment type="caution">
    <text evidence="9">The sequence shown here is derived from an EMBL/GenBank/DDBJ whole genome shotgun (WGS) entry which is preliminary data.</text>
</comment>
<dbReference type="GO" id="GO:0003676">
    <property type="term" value="F:nucleic acid binding"/>
    <property type="evidence" value="ECO:0007669"/>
    <property type="project" value="InterPro"/>
</dbReference>
<dbReference type="SUPFAM" id="SSF64182">
    <property type="entry name" value="DHH phosphoesterases"/>
    <property type="match status" value="1"/>
</dbReference>
<proteinExistence type="inferred from homology"/>
<keyword evidence="3" id="KW-0540">Nuclease</keyword>
<dbReference type="InterPro" id="IPR041122">
    <property type="entry name" value="RecJ_OB"/>
</dbReference>
<keyword evidence="5 9" id="KW-0269">Exonuclease</keyword>
<evidence type="ECO:0000259" key="6">
    <source>
        <dbReference type="Pfam" id="PF01368"/>
    </source>
</evidence>
<dbReference type="GO" id="GO:0008409">
    <property type="term" value="F:5'-3' exonuclease activity"/>
    <property type="evidence" value="ECO:0007669"/>
    <property type="project" value="InterPro"/>
</dbReference>
<reference evidence="9 10" key="1">
    <citation type="submission" date="2019-03" db="EMBL/GenBank/DDBJ databases">
        <title>Genomic Encyclopedia of Type Strains, Phase IV (KMG-IV): sequencing the most valuable type-strain genomes for metagenomic binning, comparative biology and taxonomic classification.</title>
        <authorList>
            <person name="Goeker M."/>
        </authorList>
    </citation>
    <scope>NUCLEOTIDE SEQUENCE [LARGE SCALE GENOMIC DNA]</scope>
    <source>
        <strain evidence="9 10">DSM 102940</strain>
    </source>
</reference>
<dbReference type="Gene3D" id="3.10.310.30">
    <property type="match status" value="1"/>
</dbReference>
<feature type="domain" description="DHHA1" evidence="7">
    <location>
        <begin position="358"/>
        <end position="452"/>
    </location>
</feature>
<evidence type="ECO:0000259" key="7">
    <source>
        <dbReference type="Pfam" id="PF02272"/>
    </source>
</evidence>
<feature type="domain" description="RecJ OB" evidence="8">
    <location>
        <begin position="466"/>
        <end position="589"/>
    </location>
</feature>
<dbReference type="NCBIfam" id="TIGR00644">
    <property type="entry name" value="recJ"/>
    <property type="match status" value="1"/>
</dbReference>
<evidence type="ECO:0000313" key="9">
    <source>
        <dbReference type="EMBL" id="TCO76948.1"/>
    </source>
</evidence>
<evidence type="ECO:0000256" key="4">
    <source>
        <dbReference type="ARBA" id="ARBA00022801"/>
    </source>
</evidence>
<evidence type="ECO:0000256" key="3">
    <source>
        <dbReference type="ARBA" id="ARBA00022722"/>
    </source>
</evidence>